<dbReference type="AlphaFoldDB" id="A0A076MUB9"/>
<dbReference type="InterPro" id="IPR007995">
    <property type="entry name" value="DUF742"/>
</dbReference>
<dbReference type="RefSeq" id="WP_017983332.1">
    <property type="nucleotide sequence ID" value="NZ_AQUL01000001.1"/>
</dbReference>
<dbReference type="OrthoDB" id="4244884at2"/>
<keyword evidence="2" id="KW-1185">Reference proteome</keyword>
<gene>
    <name evidence="1" type="ORF">AMETH_4406</name>
</gene>
<sequence length="121" mass="13201">MADDQWYDEAAGPLIRPYAITRGRIPSVDIKLDVATQVMAIRGNHDPIGLTPEHLTILELCQRPLSVAEIAVYVKVPLAVVKVLCSDLIERGAVIVRSPSQPAKAPDRELLQAVLDGLNKL</sequence>
<evidence type="ECO:0000313" key="2">
    <source>
        <dbReference type="Proteomes" id="UP000062973"/>
    </source>
</evidence>
<name>A0A076MUB9_AMYME</name>
<dbReference type="PANTHER" id="PTHR36221:SF1">
    <property type="entry name" value="DUF742 DOMAIN-CONTAINING PROTEIN"/>
    <property type="match status" value="1"/>
</dbReference>
<dbReference type="GeneID" id="301847197"/>
<reference evidence="1 2" key="1">
    <citation type="submission" date="2014-07" db="EMBL/GenBank/DDBJ databases">
        <title>Whole Genome Sequence of the Amycolatopsis methanolica 239.</title>
        <authorList>
            <person name="Tang B."/>
        </authorList>
    </citation>
    <scope>NUCLEOTIDE SEQUENCE [LARGE SCALE GENOMIC DNA]</scope>
    <source>
        <strain evidence="1 2">239</strain>
    </source>
</reference>
<accession>A0A076MUB9</accession>
<organism evidence="1 2">
    <name type="scientific">Amycolatopsis methanolica 239</name>
    <dbReference type="NCBI Taxonomy" id="1068978"/>
    <lineage>
        <taxon>Bacteria</taxon>
        <taxon>Bacillati</taxon>
        <taxon>Actinomycetota</taxon>
        <taxon>Actinomycetes</taxon>
        <taxon>Pseudonocardiales</taxon>
        <taxon>Pseudonocardiaceae</taxon>
        <taxon>Amycolatopsis</taxon>
        <taxon>Amycolatopsis methanolica group</taxon>
    </lineage>
</organism>
<evidence type="ECO:0000313" key="1">
    <source>
        <dbReference type="EMBL" id="AIJ24498.1"/>
    </source>
</evidence>
<dbReference type="KEGG" id="amq:AMETH_4406"/>
<evidence type="ECO:0008006" key="3">
    <source>
        <dbReference type="Google" id="ProtNLM"/>
    </source>
</evidence>
<dbReference type="PATRIC" id="fig|1068978.7.peg.4721"/>
<dbReference type="STRING" id="1068978.AMETH_4406"/>
<dbReference type="Proteomes" id="UP000062973">
    <property type="component" value="Chromosome"/>
</dbReference>
<protein>
    <recommendedName>
        <fullName evidence="3">DUF742 domain-containing protein</fullName>
    </recommendedName>
</protein>
<dbReference type="Pfam" id="PF05331">
    <property type="entry name" value="DUF742"/>
    <property type="match status" value="1"/>
</dbReference>
<dbReference type="HOGENOM" id="CLU_074078_3_0_11"/>
<dbReference type="eggNOG" id="COG1846">
    <property type="taxonomic scope" value="Bacteria"/>
</dbReference>
<proteinExistence type="predicted"/>
<dbReference type="EMBL" id="CP009110">
    <property type="protein sequence ID" value="AIJ24498.1"/>
    <property type="molecule type" value="Genomic_DNA"/>
</dbReference>
<dbReference type="PANTHER" id="PTHR36221">
    <property type="entry name" value="DUF742 DOMAIN-CONTAINING PROTEIN"/>
    <property type="match status" value="1"/>
</dbReference>